<keyword evidence="2 5" id="KW-0812">Transmembrane</keyword>
<reference evidence="6 7" key="2">
    <citation type="submission" date="2018-03" db="EMBL/GenBank/DDBJ databases">
        <authorList>
            <person name="Keele B.F."/>
        </authorList>
    </citation>
    <scope>NUCLEOTIDE SEQUENCE [LARGE SCALE GENOMIC DNA]</scope>
    <source>
        <strain evidence="6 7">D13</strain>
    </source>
</reference>
<evidence type="ECO:0000313" key="6">
    <source>
        <dbReference type="EMBL" id="AVQ00002.1"/>
    </source>
</evidence>
<evidence type="ECO:0000256" key="3">
    <source>
        <dbReference type="ARBA" id="ARBA00022989"/>
    </source>
</evidence>
<dbReference type="InterPro" id="IPR023352">
    <property type="entry name" value="MAPEG-like_dom_sf"/>
</dbReference>
<feature type="transmembrane region" description="Helical" evidence="5">
    <location>
        <begin position="117"/>
        <end position="137"/>
    </location>
</feature>
<evidence type="ECO:0000256" key="2">
    <source>
        <dbReference type="ARBA" id="ARBA00022692"/>
    </source>
</evidence>
<proteinExistence type="predicted"/>
<dbReference type="GO" id="GO:0016020">
    <property type="term" value="C:membrane"/>
    <property type="evidence" value="ECO:0007669"/>
    <property type="project" value="UniProtKB-SubCell"/>
</dbReference>
<comment type="subcellular location">
    <subcellularLocation>
        <location evidence="1">Membrane</location>
    </subcellularLocation>
</comment>
<evidence type="ECO:0000313" key="7">
    <source>
        <dbReference type="Proteomes" id="UP000241074"/>
    </source>
</evidence>
<accession>A0A2P1PYT3</accession>
<organism evidence="6 7">
    <name type="scientific">Ahniella affigens</name>
    <dbReference type="NCBI Taxonomy" id="2021234"/>
    <lineage>
        <taxon>Bacteria</taxon>
        <taxon>Pseudomonadati</taxon>
        <taxon>Pseudomonadota</taxon>
        <taxon>Gammaproteobacteria</taxon>
        <taxon>Lysobacterales</taxon>
        <taxon>Rhodanobacteraceae</taxon>
        <taxon>Ahniella</taxon>
    </lineage>
</organism>
<sequence length="139" mass="15589">MNAKLIFWPLLIQIWITFCAYVLLARRKSAALRLGQVDLQRRALHEDAWPDAVVQVNNHIRNSFELPTLFYALVLSLYALAAVDRFALALAGIFVVTRLAHAYVHLGRNIVAIRRPLFMAGAITLLAMSGLVVRALLQP</sequence>
<gene>
    <name evidence="6" type="ORF">C7S18_05005</name>
</gene>
<dbReference type="AlphaFoldDB" id="A0A2P1PYT3"/>
<dbReference type="Gene3D" id="1.20.120.550">
    <property type="entry name" value="Membrane associated eicosanoid/glutathione metabolism-like domain"/>
    <property type="match status" value="1"/>
</dbReference>
<dbReference type="RefSeq" id="WP_106893920.1">
    <property type="nucleotide sequence ID" value="NZ_CP027860.1"/>
</dbReference>
<dbReference type="InterPro" id="IPR001129">
    <property type="entry name" value="Membr-assoc_MAPEG"/>
</dbReference>
<feature type="transmembrane region" description="Helical" evidence="5">
    <location>
        <begin position="69"/>
        <end position="97"/>
    </location>
</feature>
<keyword evidence="4 5" id="KW-0472">Membrane</keyword>
<evidence type="ECO:0000256" key="4">
    <source>
        <dbReference type="ARBA" id="ARBA00023136"/>
    </source>
</evidence>
<keyword evidence="7" id="KW-1185">Reference proteome</keyword>
<dbReference type="Pfam" id="PF01124">
    <property type="entry name" value="MAPEG"/>
    <property type="match status" value="1"/>
</dbReference>
<evidence type="ECO:0000256" key="1">
    <source>
        <dbReference type="ARBA" id="ARBA00004370"/>
    </source>
</evidence>
<reference evidence="6 7" key="1">
    <citation type="submission" date="2018-03" db="EMBL/GenBank/DDBJ databases">
        <title>Ahniella affigens gen. nov., sp. nov., a gammaproteobacterium isolated from sandy soil near a stream.</title>
        <authorList>
            <person name="Ko Y."/>
            <person name="Kim J.-H."/>
        </authorList>
    </citation>
    <scope>NUCLEOTIDE SEQUENCE [LARGE SCALE GENOMIC DNA]</scope>
    <source>
        <strain evidence="6 7">D13</strain>
    </source>
</reference>
<evidence type="ECO:0008006" key="8">
    <source>
        <dbReference type="Google" id="ProtNLM"/>
    </source>
</evidence>
<evidence type="ECO:0000256" key="5">
    <source>
        <dbReference type="SAM" id="Phobius"/>
    </source>
</evidence>
<dbReference type="OrthoDB" id="5573101at2"/>
<protein>
    <recommendedName>
        <fullName evidence="8">MAPEG family protein</fullName>
    </recommendedName>
</protein>
<dbReference type="EMBL" id="CP027860">
    <property type="protein sequence ID" value="AVQ00002.1"/>
    <property type="molecule type" value="Genomic_DNA"/>
</dbReference>
<keyword evidence="3 5" id="KW-1133">Transmembrane helix</keyword>
<dbReference type="Proteomes" id="UP000241074">
    <property type="component" value="Chromosome"/>
</dbReference>
<dbReference type="SUPFAM" id="SSF161084">
    <property type="entry name" value="MAPEG domain-like"/>
    <property type="match status" value="1"/>
</dbReference>
<feature type="transmembrane region" description="Helical" evidence="5">
    <location>
        <begin position="6"/>
        <end position="24"/>
    </location>
</feature>
<dbReference type="KEGG" id="xba:C7S18_05005"/>
<name>A0A2P1PYT3_9GAMM</name>